<gene>
    <name evidence="1" type="ORF">V6N11_052671</name>
</gene>
<dbReference type="EMBL" id="JBBPBN010000001">
    <property type="protein sequence ID" value="KAK9046794.1"/>
    <property type="molecule type" value="Genomic_DNA"/>
</dbReference>
<protein>
    <submittedName>
        <fullName evidence="1">Uncharacterized protein</fullName>
    </submittedName>
</protein>
<reference evidence="1 2" key="1">
    <citation type="journal article" date="2024" name="G3 (Bethesda)">
        <title>Genome assembly of Hibiscus sabdariffa L. provides insights into metabolisms of medicinal natural products.</title>
        <authorList>
            <person name="Kim T."/>
        </authorList>
    </citation>
    <scope>NUCLEOTIDE SEQUENCE [LARGE SCALE GENOMIC DNA]</scope>
    <source>
        <strain evidence="1">TK-2024</strain>
        <tissue evidence="1">Old leaves</tissue>
    </source>
</reference>
<dbReference type="Proteomes" id="UP001396334">
    <property type="component" value="Unassembled WGS sequence"/>
</dbReference>
<organism evidence="1 2">
    <name type="scientific">Hibiscus sabdariffa</name>
    <name type="common">roselle</name>
    <dbReference type="NCBI Taxonomy" id="183260"/>
    <lineage>
        <taxon>Eukaryota</taxon>
        <taxon>Viridiplantae</taxon>
        <taxon>Streptophyta</taxon>
        <taxon>Embryophyta</taxon>
        <taxon>Tracheophyta</taxon>
        <taxon>Spermatophyta</taxon>
        <taxon>Magnoliopsida</taxon>
        <taxon>eudicotyledons</taxon>
        <taxon>Gunneridae</taxon>
        <taxon>Pentapetalae</taxon>
        <taxon>rosids</taxon>
        <taxon>malvids</taxon>
        <taxon>Malvales</taxon>
        <taxon>Malvaceae</taxon>
        <taxon>Malvoideae</taxon>
        <taxon>Hibiscus</taxon>
    </lineage>
</organism>
<evidence type="ECO:0000313" key="1">
    <source>
        <dbReference type="EMBL" id="KAK9046794.1"/>
    </source>
</evidence>
<accession>A0ABR2UB21</accession>
<evidence type="ECO:0000313" key="2">
    <source>
        <dbReference type="Proteomes" id="UP001396334"/>
    </source>
</evidence>
<proteinExistence type="predicted"/>
<sequence>MVSLSLGRKQRRRREKPAIEEYSWSTCMAPHTPFTEAIEVQWALQMAYREPGTYIHGCHAAAETYIYMCNAFAASSSSSSSSSSIANIGLVNKWMEERKGEGVYVLSENHGPL</sequence>
<name>A0ABR2UB21_9ROSI</name>
<keyword evidence="2" id="KW-1185">Reference proteome</keyword>
<comment type="caution">
    <text evidence="1">The sequence shown here is derived from an EMBL/GenBank/DDBJ whole genome shotgun (WGS) entry which is preliminary data.</text>
</comment>